<sequence>MKATSVTTHNREQLASRLGREKVQKDLIFAESEKDVVQAIQWAKETGITLFPEGRGAFRTETGEVPGIRLSLERMTGVVEHSAGDLTITVQPGVTLERLQGVLQPHGQMLPLDPPWQGVTTVGGAVALARTGPKRLKNGQVRDAVLGLRVALASGKVIRTGGKVVKNVAGYDMNKLFVGSMGTLGAITECTLKLRPVPADQAVAGVAGKSWGELAVFARRLLDSPLEPSAVELVNGRVWEELFGTDTSPCGLVVGFGDEVPAVQSQLDRLHNWGKEEGLHLEEERRGDEAAGIWKRLGRLTPHHLRPAMGRFTLKLKGITLSTQTATLLEKGELSARKQELRLFQWGGLGTGISHLVLQGHREQSEQAAEWVHALRRTVEEMQGYVVVEHASDGLSSRIDLWGRKPGGFSLMKNIKSALDPEGIFPPGRFGGM</sequence>
<keyword evidence="2" id="KW-0285">Flavoprotein</keyword>
<keyword evidence="3" id="KW-0274">FAD</keyword>
<dbReference type="InterPro" id="IPR036318">
    <property type="entry name" value="FAD-bd_PCMH-like_sf"/>
</dbReference>
<name>A0A8J2VFF9_9BACL</name>
<dbReference type="SUPFAM" id="SSF56176">
    <property type="entry name" value="FAD-binding/transporter-associated domain-like"/>
    <property type="match status" value="1"/>
</dbReference>
<evidence type="ECO:0000256" key="2">
    <source>
        <dbReference type="ARBA" id="ARBA00022630"/>
    </source>
</evidence>
<dbReference type="InterPro" id="IPR016169">
    <property type="entry name" value="FAD-bd_PCMH_sub2"/>
</dbReference>
<dbReference type="Pfam" id="PF02913">
    <property type="entry name" value="FAD-oxidase_C"/>
    <property type="match status" value="1"/>
</dbReference>
<comment type="cofactor">
    <cofactor evidence="1">
        <name>FAD</name>
        <dbReference type="ChEBI" id="CHEBI:57692"/>
    </cofactor>
</comment>
<dbReference type="EMBL" id="BMHQ01000002">
    <property type="protein sequence ID" value="GGE08534.1"/>
    <property type="molecule type" value="Genomic_DNA"/>
</dbReference>
<dbReference type="InterPro" id="IPR016164">
    <property type="entry name" value="FAD-linked_Oxase-like_C"/>
</dbReference>
<dbReference type="SUPFAM" id="SSF55103">
    <property type="entry name" value="FAD-linked oxidases, C-terminal domain"/>
    <property type="match status" value="1"/>
</dbReference>
<dbReference type="PANTHER" id="PTHR11748:SF103">
    <property type="entry name" value="GLYCOLATE OXIDASE SUBUNIT GLCE"/>
    <property type="match status" value="1"/>
</dbReference>
<evidence type="ECO:0000256" key="1">
    <source>
        <dbReference type="ARBA" id="ARBA00001974"/>
    </source>
</evidence>
<dbReference type="InterPro" id="IPR006094">
    <property type="entry name" value="Oxid_FAD_bind_N"/>
</dbReference>
<dbReference type="GO" id="GO:0016491">
    <property type="term" value="F:oxidoreductase activity"/>
    <property type="evidence" value="ECO:0007669"/>
    <property type="project" value="UniProtKB-KW"/>
</dbReference>
<feature type="domain" description="FAD-binding PCMH-type" evidence="5">
    <location>
        <begin position="20"/>
        <end position="197"/>
    </location>
</feature>
<evidence type="ECO:0000313" key="7">
    <source>
        <dbReference type="Proteomes" id="UP000625210"/>
    </source>
</evidence>
<dbReference type="PANTHER" id="PTHR11748">
    <property type="entry name" value="D-LACTATE DEHYDROGENASE"/>
    <property type="match status" value="1"/>
</dbReference>
<reference evidence="6" key="1">
    <citation type="journal article" date="2014" name="Int. J. Syst. Evol. Microbiol.">
        <title>Complete genome sequence of Corynebacterium casei LMG S-19264T (=DSM 44701T), isolated from a smear-ripened cheese.</title>
        <authorList>
            <consortium name="US DOE Joint Genome Institute (JGI-PGF)"/>
            <person name="Walter F."/>
            <person name="Albersmeier A."/>
            <person name="Kalinowski J."/>
            <person name="Ruckert C."/>
        </authorList>
    </citation>
    <scope>NUCLEOTIDE SEQUENCE</scope>
    <source>
        <strain evidence="6">CGMCC 1.15179</strain>
    </source>
</reference>
<dbReference type="AlphaFoldDB" id="A0A8J2VFF9"/>
<dbReference type="Pfam" id="PF01565">
    <property type="entry name" value="FAD_binding_4"/>
    <property type="match status" value="1"/>
</dbReference>
<protein>
    <submittedName>
        <fullName evidence="6">Glycolate oxidase</fullName>
    </submittedName>
</protein>
<reference evidence="6" key="2">
    <citation type="submission" date="2020-09" db="EMBL/GenBank/DDBJ databases">
        <authorList>
            <person name="Sun Q."/>
            <person name="Zhou Y."/>
        </authorList>
    </citation>
    <scope>NUCLEOTIDE SEQUENCE</scope>
    <source>
        <strain evidence="6">CGMCC 1.15179</strain>
    </source>
</reference>
<keyword evidence="7" id="KW-1185">Reference proteome</keyword>
<dbReference type="PROSITE" id="PS51387">
    <property type="entry name" value="FAD_PCMH"/>
    <property type="match status" value="1"/>
</dbReference>
<dbReference type="InterPro" id="IPR016166">
    <property type="entry name" value="FAD-bd_PCMH"/>
</dbReference>
<dbReference type="GO" id="GO:0071949">
    <property type="term" value="F:FAD binding"/>
    <property type="evidence" value="ECO:0007669"/>
    <property type="project" value="InterPro"/>
</dbReference>
<dbReference type="Gene3D" id="3.30.465.10">
    <property type="match status" value="1"/>
</dbReference>
<dbReference type="InterPro" id="IPR004113">
    <property type="entry name" value="FAD-bd_oxidored_4_C"/>
</dbReference>
<accession>A0A8J2VFF9</accession>
<evidence type="ECO:0000313" key="6">
    <source>
        <dbReference type="EMBL" id="GGE08534.1"/>
    </source>
</evidence>
<gene>
    <name evidence="6" type="primary">glcE</name>
    <name evidence="6" type="ORF">GCM10011571_07290</name>
</gene>
<keyword evidence="4" id="KW-0560">Oxidoreductase</keyword>
<comment type="caution">
    <text evidence="6">The sequence shown here is derived from an EMBL/GenBank/DDBJ whole genome shotgun (WGS) entry which is preliminary data.</text>
</comment>
<evidence type="ECO:0000256" key="4">
    <source>
        <dbReference type="ARBA" id="ARBA00023002"/>
    </source>
</evidence>
<dbReference type="Proteomes" id="UP000625210">
    <property type="component" value="Unassembled WGS sequence"/>
</dbReference>
<organism evidence="6 7">
    <name type="scientific">Marinithermofilum abyssi</name>
    <dbReference type="NCBI Taxonomy" id="1571185"/>
    <lineage>
        <taxon>Bacteria</taxon>
        <taxon>Bacillati</taxon>
        <taxon>Bacillota</taxon>
        <taxon>Bacilli</taxon>
        <taxon>Bacillales</taxon>
        <taxon>Thermoactinomycetaceae</taxon>
        <taxon>Marinithermofilum</taxon>
    </lineage>
</organism>
<evidence type="ECO:0000256" key="3">
    <source>
        <dbReference type="ARBA" id="ARBA00022827"/>
    </source>
</evidence>
<proteinExistence type="predicted"/>
<dbReference type="RefSeq" id="WP_188646536.1">
    <property type="nucleotide sequence ID" value="NZ_BMHQ01000002.1"/>
</dbReference>
<evidence type="ECO:0000259" key="5">
    <source>
        <dbReference type="PROSITE" id="PS51387"/>
    </source>
</evidence>